<dbReference type="Proteomes" id="UP000008305">
    <property type="component" value="Chromosome"/>
</dbReference>
<dbReference type="SMART" id="SM00760">
    <property type="entry name" value="Bac_DnaA_C"/>
    <property type="match status" value="1"/>
</dbReference>
<dbReference type="InterPro" id="IPR020591">
    <property type="entry name" value="Chromosome_initiator_DnaA-like"/>
</dbReference>
<feature type="binding site" evidence="8">
    <location>
        <position position="150"/>
    </location>
    <ligand>
        <name>ATP</name>
        <dbReference type="ChEBI" id="CHEBI:30616"/>
    </ligand>
</feature>
<dbReference type="SUPFAM" id="SSF52540">
    <property type="entry name" value="P-loop containing nucleoside triphosphate hydrolases"/>
    <property type="match status" value="1"/>
</dbReference>
<feature type="binding site" evidence="8">
    <location>
        <position position="152"/>
    </location>
    <ligand>
        <name>ATP</name>
        <dbReference type="ChEBI" id="CHEBI:30616"/>
    </ligand>
</feature>
<keyword evidence="2 8" id="KW-0963">Cytoplasm</keyword>
<feature type="domain" description="AAA+ ATPase" evidence="12">
    <location>
        <begin position="139"/>
        <end position="268"/>
    </location>
</feature>
<dbReference type="EMBL" id="CP002608">
    <property type="protein sequence ID" value="AEB41770.1"/>
    <property type="molecule type" value="Genomic_DNA"/>
</dbReference>
<dbReference type="SMART" id="SM00382">
    <property type="entry name" value="AAA"/>
    <property type="match status" value="1"/>
</dbReference>
<dbReference type="Pfam" id="PF08299">
    <property type="entry name" value="Bac_DnaA_C"/>
    <property type="match status" value="1"/>
</dbReference>
<evidence type="ECO:0000313" key="15">
    <source>
        <dbReference type="Proteomes" id="UP000008305"/>
    </source>
</evidence>
<dbReference type="KEGG" id="cpm:G5S_0827"/>
<evidence type="ECO:0000313" key="14">
    <source>
        <dbReference type="EMBL" id="AEB41770.1"/>
    </source>
</evidence>
<dbReference type="PANTHER" id="PTHR30050">
    <property type="entry name" value="CHROMOSOMAL REPLICATION INITIATOR PROTEIN DNAA"/>
    <property type="match status" value="1"/>
</dbReference>
<dbReference type="GO" id="GO:0005886">
    <property type="term" value="C:plasma membrane"/>
    <property type="evidence" value="ECO:0007669"/>
    <property type="project" value="TreeGrafter"/>
</dbReference>
<comment type="caution">
    <text evidence="8">Lacks conserved residue(s) required for the propagation of feature annotation.</text>
</comment>
<dbReference type="PROSITE" id="PS01008">
    <property type="entry name" value="DNAA"/>
    <property type="match status" value="1"/>
</dbReference>
<feature type="region of interest" description="Domain I, interacts with DnaA modulators" evidence="8">
    <location>
        <begin position="1"/>
        <end position="82"/>
    </location>
</feature>
<dbReference type="InterPro" id="IPR001957">
    <property type="entry name" value="Chromosome_initiator_DnaA"/>
</dbReference>
<keyword evidence="3 8" id="KW-0235">DNA replication</keyword>
<dbReference type="AlphaFoldDB" id="A0AA34RDS8"/>
<evidence type="ECO:0000256" key="4">
    <source>
        <dbReference type="ARBA" id="ARBA00022741"/>
    </source>
</evidence>
<comment type="subcellular location">
    <subcellularLocation>
        <location evidence="8">Cytoplasm</location>
    </subcellularLocation>
</comment>
<dbReference type="InterPro" id="IPR027417">
    <property type="entry name" value="P-loop_NTPase"/>
</dbReference>
<evidence type="ECO:0000256" key="3">
    <source>
        <dbReference type="ARBA" id="ARBA00022705"/>
    </source>
</evidence>
<dbReference type="GeneID" id="99718800"/>
<dbReference type="GO" id="GO:0006270">
    <property type="term" value="P:DNA replication initiation"/>
    <property type="evidence" value="ECO:0007669"/>
    <property type="project" value="UniProtKB-UniRule"/>
</dbReference>
<comment type="subunit">
    <text evidence="8">Oligomerizes as a right-handed, spiral filament on DNA at oriC.</text>
</comment>
<keyword evidence="5 8" id="KW-0067">ATP-binding</keyword>
<evidence type="ECO:0000256" key="1">
    <source>
        <dbReference type="ARBA" id="ARBA00006583"/>
    </source>
</evidence>
<proteinExistence type="inferred from homology"/>
<dbReference type="SUPFAM" id="SSF48295">
    <property type="entry name" value="TrpR-like"/>
    <property type="match status" value="1"/>
</dbReference>
<evidence type="ECO:0000259" key="12">
    <source>
        <dbReference type="SMART" id="SM00382"/>
    </source>
</evidence>
<comment type="similarity">
    <text evidence="1 8 11">Belongs to the DnaA family.</text>
</comment>
<protein>
    <recommendedName>
        <fullName evidence="8 9">Chromosomal replication initiator protein DnaA</fullName>
    </recommendedName>
</protein>
<evidence type="ECO:0000259" key="13">
    <source>
        <dbReference type="SMART" id="SM00760"/>
    </source>
</evidence>
<evidence type="ECO:0000256" key="2">
    <source>
        <dbReference type="ARBA" id="ARBA00022490"/>
    </source>
</evidence>
<evidence type="ECO:0000256" key="9">
    <source>
        <dbReference type="NCBIfam" id="TIGR00362"/>
    </source>
</evidence>
<evidence type="ECO:0000256" key="7">
    <source>
        <dbReference type="ARBA" id="ARBA00023125"/>
    </source>
</evidence>
<dbReference type="Gene3D" id="3.30.300.180">
    <property type="match status" value="1"/>
</dbReference>
<dbReference type="PANTHER" id="PTHR30050:SF2">
    <property type="entry name" value="CHROMOSOMAL REPLICATION INITIATOR PROTEIN DNAA"/>
    <property type="match status" value="1"/>
</dbReference>
<dbReference type="GO" id="GO:0008289">
    <property type="term" value="F:lipid binding"/>
    <property type="evidence" value="ECO:0007669"/>
    <property type="project" value="UniProtKB-KW"/>
</dbReference>
<comment type="function">
    <text evidence="8 10">Plays an essential role in the initiation and regulation of chromosomal replication. ATP-DnaA binds to the origin of replication (oriC) to initiate formation of the DNA replication initiation complex once per cell cycle. Binds the DnaA box (a 9 base pair repeat at the origin) and separates the double-stranded (ds)DNA. Forms a right-handed helical filament on oriC DNA; dsDNA binds to the exterior of the filament while single-stranded (ss)DNA is stabiized in the filament's interior. The ATP-DnaA-oriC complex binds and stabilizes one strand of the AT-rich DNA unwinding element (DUE), permitting loading of DNA polymerase. After initiation quickly degrades to an ADP-DnaA complex that is not apt for DNA replication. Binds acidic phospholipids.</text>
</comment>
<keyword evidence="4 8" id="KW-0547">Nucleotide-binding</keyword>
<feature type="binding site" evidence="8">
    <location>
        <position position="153"/>
    </location>
    <ligand>
        <name>ATP</name>
        <dbReference type="ChEBI" id="CHEBI:30616"/>
    </ligand>
</feature>
<dbReference type="InterPro" id="IPR013317">
    <property type="entry name" value="DnaA_dom"/>
</dbReference>
<dbReference type="GO" id="GO:0006275">
    <property type="term" value="P:regulation of DNA replication"/>
    <property type="evidence" value="ECO:0007669"/>
    <property type="project" value="UniProtKB-UniRule"/>
</dbReference>
<name>A0AA34RDS8_CHLPE</name>
<dbReference type="RefSeq" id="WP_013712848.1">
    <property type="nucleotide sequence ID" value="NC_015408.1"/>
</dbReference>
<keyword evidence="6 8" id="KW-0446">Lipid-binding</keyword>
<sequence length="461" mass="52903">MRAWEDFLLLQEQEIGSSTVDKWLRSLKVVCFDACNLYLEAKDSFQVTWFEEHMRHKVKAGLVNNNGKPIRVHVTSMDKNASFSKEKHIQQEKTSYFTMQYGEVLPEMSFSSFLVSSENDLPFRILQEFARIEEGKSFPFNPIYLFGPEGAGKTHLMQAAIHMLRESCDKVLYVSSDLFTEHLVSAIRSGEMQRFRAFYRNVDALFIENIEVFSGKNATQEEFFHTFNSLHTEGKLIVISSCYAPADLKAMEERLISRFEWGVVVPIQPLRTEGLRNLLMRQAEIQGIRIQEFALDFLISSLSANVKNLLHAIGLLSKRVAYKKLSQQLLYEDDIRTLLKDVLEIAKSVRLTPNGIIRAVSRYYGVTQESILGRSQSREYVLPRQIAMYLCRQKLALSFVRIGDIFSRDHSTVISSIRLIAQKVENVGNDVHIAVQDISKHLTAANKSLDFLPQEEDEIKL</sequence>
<dbReference type="CDD" id="cd00009">
    <property type="entry name" value="AAA"/>
    <property type="match status" value="1"/>
</dbReference>
<organism evidence="14 15">
    <name type="scientific">Chlamydia pecorum (strain ATCC VR-628 / DSM 29919 / E58)</name>
    <name type="common">Chlamydophila pecorum</name>
    <dbReference type="NCBI Taxonomy" id="331635"/>
    <lineage>
        <taxon>Bacteria</taxon>
        <taxon>Pseudomonadati</taxon>
        <taxon>Chlamydiota</taxon>
        <taxon>Chlamydiia</taxon>
        <taxon>Chlamydiales</taxon>
        <taxon>Chlamydiaceae</taxon>
        <taxon>Chlamydia/Chlamydophila group</taxon>
        <taxon>Chlamydia</taxon>
    </lineage>
</organism>
<evidence type="ECO:0000256" key="6">
    <source>
        <dbReference type="ARBA" id="ARBA00023121"/>
    </source>
</evidence>
<evidence type="ECO:0000256" key="8">
    <source>
        <dbReference type="HAMAP-Rule" id="MF_00377"/>
    </source>
</evidence>
<dbReference type="InterPro" id="IPR013159">
    <property type="entry name" value="DnaA_C"/>
</dbReference>
<dbReference type="PRINTS" id="PR00051">
    <property type="entry name" value="DNAA"/>
</dbReference>
<dbReference type="Pfam" id="PF00308">
    <property type="entry name" value="Bac_DnaA"/>
    <property type="match status" value="1"/>
</dbReference>
<feature type="binding site" evidence="8">
    <location>
        <position position="154"/>
    </location>
    <ligand>
        <name>ATP</name>
        <dbReference type="ChEBI" id="CHEBI:30616"/>
    </ligand>
</feature>
<feature type="domain" description="Chromosomal replication initiator DnaA C-terminal" evidence="13">
    <location>
        <begin position="352"/>
        <end position="420"/>
    </location>
</feature>
<comment type="domain">
    <text evidence="8">Domain I is involved in oligomerization and binding regulators, domain II is flexibile and of varying length in different bacteria, domain III forms the AAA+ region, while domain IV binds dsDNA.</text>
</comment>
<dbReference type="GO" id="GO:0003688">
    <property type="term" value="F:DNA replication origin binding"/>
    <property type="evidence" value="ECO:0007669"/>
    <property type="project" value="UniProtKB-UniRule"/>
</dbReference>
<dbReference type="CDD" id="cd06571">
    <property type="entry name" value="Bac_DnaA_C"/>
    <property type="match status" value="1"/>
</dbReference>
<dbReference type="InterPro" id="IPR003593">
    <property type="entry name" value="AAA+_ATPase"/>
</dbReference>
<evidence type="ECO:0000256" key="5">
    <source>
        <dbReference type="ARBA" id="ARBA00022840"/>
    </source>
</evidence>
<dbReference type="Gene3D" id="1.10.1750.10">
    <property type="match status" value="1"/>
</dbReference>
<evidence type="ECO:0000256" key="11">
    <source>
        <dbReference type="RuleBase" id="RU004227"/>
    </source>
</evidence>
<gene>
    <name evidence="8" type="primary">dnaA</name>
    <name evidence="14" type="ordered locus">G5S_0827</name>
</gene>
<accession>A0AA34RDS8</accession>
<dbReference type="HAMAP" id="MF_00377">
    <property type="entry name" value="DnaA_bact"/>
    <property type="match status" value="1"/>
</dbReference>
<dbReference type="Gene3D" id="3.40.50.300">
    <property type="entry name" value="P-loop containing nucleotide triphosphate hydrolases"/>
    <property type="match status" value="1"/>
</dbReference>
<reference evidence="14 15" key="1">
    <citation type="journal article" date="2011" name="J. Bacteriol.">
        <title>Genome sequence of the obligate intracellular animal pathogen Chlamydia pecorum E58.</title>
        <authorList>
            <person name="Mojica S."/>
            <person name="Huot Creasy H."/>
            <person name="Daugherty S."/>
            <person name="Read T.D."/>
            <person name="Kim T."/>
            <person name="Kaltenboeck B."/>
            <person name="Bavoil P."/>
            <person name="Myers G.S."/>
        </authorList>
    </citation>
    <scope>NUCLEOTIDE SEQUENCE [LARGE SCALE GENOMIC DNA]</scope>
    <source>
        <strain evidence="14 15">E58</strain>
    </source>
</reference>
<dbReference type="InterPro" id="IPR010921">
    <property type="entry name" value="Trp_repressor/repl_initiator"/>
</dbReference>
<feature type="region of interest" description="Domain IV, binds dsDNA" evidence="8">
    <location>
        <begin position="321"/>
        <end position="461"/>
    </location>
</feature>
<keyword evidence="15" id="KW-1185">Reference proteome</keyword>
<keyword evidence="7 8" id="KW-0238">DNA-binding</keyword>
<dbReference type="GO" id="GO:0005524">
    <property type="term" value="F:ATP binding"/>
    <property type="evidence" value="ECO:0007669"/>
    <property type="project" value="UniProtKB-UniRule"/>
</dbReference>
<dbReference type="NCBIfam" id="NF009087">
    <property type="entry name" value="PRK12422.1"/>
    <property type="match status" value="1"/>
</dbReference>
<dbReference type="NCBIfam" id="TIGR00362">
    <property type="entry name" value="DnaA"/>
    <property type="match status" value="1"/>
</dbReference>
<dbReference type="GO" id="GO:0005737">
    <property type="term" value="C:cytoplasm"/>
    <property type="evidence" value="ECO:0007669"/>
    <property type="project" value="UniProtKB-SubCell"/>
</dbReference>
<dbReference type="InterPro" id="IPR038454">
    <property type="entry name" value="DnaA_N_sf"/>
</dbReference>
<evidence type="ECO:0000256" key="10">
    <source>
        <dbReference type="RuleBase" id="RU000577"/>
    </source>
</evidence>
<dbReference type="InterPro" id="IPR018312">
    <property type="entry name" value="Chromosome_initiator_DnaA_CS"/>
</dbReference>